<feature type="domain" description="PhoD-like phosphatase metallophosphatase" evidence="2">
    <location>
        <begin position="286"/>
        <end position="544"/>
    </location>
</feature>
<dbReference type="Gene3D" id="3.60.21.70">
    <property type="entry name" value="PhoD-like phosphatase"/>
    <property type="match status" value="1"/>
</dbReference>
<dbReference type="InterPro" id="IPR029052">
    <property type="entry name" value="Metallo-depent_PP-like"/>
</dbReference>
<keyword evidence="4" id="KW-1185">Reference proteome</keyword>
<name>A0A6A6Z5V8_9PEZI</name>
<dbReference type="SUPFAM" id="SSF56300">
    <property type="entry name" value="Metallo-dependent phosphatases"/>
    <property type="match status" value="1"/>
</dbReference>
<dbReference type="Pfam" id="PF09423">
    <property type="entry name" value="PhoD"/>
    <property type="match status" value="1"/>
</dbReference>
<feature type="transmembrane region" description="Helical" evidence="1">
    <location>
        <begin position="31"/>
        <end position="51"/>
    </location>
</feature>
<dbReference type="PANTHER" id="PTHR43606">
    <property type="entry name" value="PHOSPHATASE, PUTATIVE (AFU_ORTHOLOGUE AFUA_6G08710)-RELATED"/>
    <property type="match status" value="1"/>
</dbReference>
<reference evidence="5" key="3">
    <citation type="submission" date="2025-04" db="UniProtKB">
        <authorList>
            <consortium name="RefSeq"/>
        </authorList>
    </citation>
    <scope>IDENTIFICATION</scope>
    <source>
        <strain evidence="5">CBS 304.34</strain>
    </source>
</reference>
<dbReference type="CDD" id="cd07389">
    <property type="entry name" value="MPP_PhoD"/>
    <property type="match status" value="1"/>
</dbReference>
<dbReference type="Proteomes" id="UP000504636">
    <property type="component" value="Unplaced"/>
</dbReference>
<evidence type="ECO:0000259" key="2">
    <source>
        <dbReference type="Pfam" id="PF09423"/>
    </source>
</evidence>
<keyword evidence="1" id="KW-0472">Membrane</keyword>
<reference evidence="5" key="2">
    <citation type="submission" date="2020-04" db="EMBL/GenBank/DDBJ databases">
        <authorList>
            <consortium name="NCBI Genome Project"/>
        </authorList>
    </citation>
    <scope>NUCLEOTIDE SEQUENCE</scope>
    <source>
        <strain evidence="5">CBS 304.34</strain>
    </source>
</reference>
<accession>A0A6A6Z5V8</accession>
<dbReference type="GeneID" id="54465030"/>
<evidence type="ECO:0000256" key="1">
    <source>
        <dbReference type="SAM" id="Phobius"/>
    </source>
</evidence>
<dbReference type="InterPro" id="IPR018946">
    <property type="entry name" value="PhoD-like_MPP"/>
</dbReference>
<keyword evidence="1" id="KW-0812">Transmembrane</keyword>
<sequence>MGSITDIITATSSVALRTSIYIFLRWIPTSIVPPLGTALFLVYVTSFFISFRDTAHFKVLSDEIDIIVKETVGQDDSSSEDLELLDGAEDGPLEELDVQETITYEEREPKIWRTLLTGLPSPSSAFWSWITFVINLALVAMALDLTYHAPLLHKAHDLSFARVGYVSDTTAHFLIREPAAKDVRVLYRPEDTSTWSSRLATTHLKPHMWLSNNTDFTTTVTLNRLTADTSYEYSVSTSSQNQSGTFLTAPRLGQISRKNDDKYTFLHSSCIKPGFPYSPFAHPLHFPGFQHLSAWIPKLKPYFMLFLGDFIYVDVPYQLGKDVETFRAEYRRVYASPDWPAVSENLPWIHVIDDHEIQNDWDKNTTGIYAQAYDPFRHYQVAVNPPAVRKEMTYFSFAQGPAEFFLMDTRRYRSGESSNGTDPSKTMLGEQQVEELLRWIKKPAPRGVHWKILVSSIPFTKNWRFGYEDTWGGYLVERQQLLEAMWDVGAEGGVGFVVLSGDRHEFAATSFPPPKGGKWPISATVHEFSTSPLSMFYLPVRTYREIDEADVCIKYLPDGNTKFGAIEVTSPTSSEQSHINYRLFVDGNEVWSHAITTPPLKSGTHRAKDAVWG</sequence>
<dbReference type="AlphaFoldDB" id="A0A6A6Z5V8"/>
<evidence type="ECO:0000313" key="5">
    <source>
        <dbReference type="RefSeq" id="XP_033583460.1"/>
    </source>
</evidence>
<reference evidence="3 5" key="1">
    <citation type="journal article" date="2020" name="Stud. Mycol.">
        <title>101 Dothideomycetes genomes: a test case for predicting lifestyles and emergence of pathogens.</title>
        <authorList>
            <person name="Haridas S."/>
            <person name="Albert R."/>
            <person name="Binder M."/>
            <person name="Bloem J."/>
            <person name="Labutti K."/>
            <person name="Salamov A."/>
            <person name="Andreopoulos B."/>
            <person name="Baker S."/>
            <person name="Barry K."/>
            <person name="Bills G."/>
            <person name="Bluhm B."/>
            <person name="Cannon C."/>
            <person name="Castanera R."/>
            <person name="Culley D."/>
            <person name="Daum C."/>
            <person name="Ezra D."/>
            <person name="Gonzalez J."/>
            <person name="Henrissat B."/>
            <person name="Kuo A."/>
            <person name="Liang C."/>
            <person name="Lipzen A."/>
            <person name="Lutzoni F."/>
            <person name="Magnuson J."/>
            <person name="Mondo S."/>
            <person name="Nolan M."/>
            <person name="Ohm R."/>
            <person name="Pangilinan J."/>
            <person name="Park H.-J."/>
            <person name="Ramirez L."/>
            <person name="Alfaro M."/>
            <person name="Sun H."/>
            <person name="Tritt A."/>
            <person name="Yoshinaga Y."/>
            <person name="Zwiers L.-H."/>
            <person name="Turgeon B."/>
            <person name="Goodwin S."/>
            <person name="Spatafora J."/>
            <person name="Crous P."/>
            <person name="Grigoriev I."/>
        </authorList>
    </citation>
    <scope>NUCLEOTIDE SEQUENCE</scope>
    <source>
        <strain evidence="3 5">CBS 304.34</strain>
    </source>
</reference>
<proteinExistence type="predicted"/>
<keyword evidence="1" id="KW-1133">Transmembrane helix</keyword>
<dbReference type="EMBL" id="MU003693">
    <property type="protein sequence ID" value="KAF2816496.1"/>
    <property type="molecule type" value="Genomic_DNA"/>
</dbReference>
<dbReference type="RefSeq" id="XP_033583460.1">
    <property type="nucleotide sequence ID" value="XM_033724137.1"/>
</dbReference>
<protein>
    <submittedName>
        <fullName evidence="3 5">Metallo-dependent phosphatase</fullName>
    </submittedName>
</protein>
<organism evidence="3">
    <name type="scientific">Mytilinidion resinicola</name>
    <dbReference type="NCBI Taxonomy" id="574789"/>
    <lineage>
        <taxon>Eukaryota</taxon>
        <taxon>Fungi</taxon>
        <taxon>Dikarya</taxon>
        <taxon>Ascomycota</taxon>
        <taxon>Pezizomycotina</taxon>
        <taxon>Dothideomycetes</taxon>
        <taxon>Pleosporomycetidae</taxon>
        <taxon>Mytilinidiales</taxon>
        <taxon>Mytilinidiaceae</taxon>
        <taxon>Mytilinidion</taxon>
    </lineage>
</organism>
<dbReference type="InterPro" id="IPR052900">
    <property type="entry name" value="Phospholipid_Metab_Enz"/>
</dbReference>
<gene>
    <name evidence="3 5" type="ORF">BDZ99DRAFT_505901</name>
</gene>
<dbReference type="PANTHER" id="PTHR43606:SF2">
    <property type="entry name" value="ALKALINE PHOSPHATASE FAMILY PROTEIN (AFU_ORTHOLOGUE AFUA_5G03860)"/>
    <property type="match status" value="1"/>
</dbReference>
<dbReference type="OrthoDB" id="2100241at2759"/>
<evidence type="ECO:0000313" key="4">
    <source>
        <dbReference type="Proteomes" id="UP000504636"/>
    </source>
</evidence>
<dbReference type="InterPro" id="IPR038607">
    <property type="entry name" value="PhoD-like_sf"/>
</dbReference>
<evidence type="ECO:0000313" key="3">
    <source>
        <dbReference type="EMBL" id="KAF2816496.1"/>
    </source>
</evidence>